<evidence type="ECO:0000256" key="6">
    <source>
        <dbReference type="ARBA" id="ARBA00022989"/>
    </source>
</evidence>
<dbReference type="PROSITE" id="PS00211">
    <property type="entry name" value="ABC_TRANSPORTER_1"/>
    <property type="match status" value="1"/>
</dbReference>
<evidence type="ECO:0000256" key="3">
    <source>
        <dbReference type="ARBA" id="ARBA00022692"/>
    </source>
</evidence>
<dbReference type="GO" id="GO:0005886">
    <property type="term" value="C:plasma membrane"/>
    <property type="evidence" value="ECO:0007669"/>
    <property type="project" value="UniProtKB-SubCell"/>
</dbReference>
<comment type="function">
    <text evidence="8">ABC transporter involved in fatty acid import. Transmembrane domains (TMD) form a pore in the membrane and the ATP-binding domain (NBD) is responsible for energy generation.</text>
</comment>
<dbReference type="SUPFAM" id="SSF90123">
    <property type="entry name" value="ABC transporter transmembrane region"/>
    <property type="match status" value="1"/>
</dbReference>
<keyword evidence="3 11" id="KW-0812">Transmembrane</keyword>
<feature type="domain" description="ABC transmembrane type-1" evidence="13">
    <location>
        <begin position="61"/>
        <end position="384"/>
    </location>
</feature>
<evidence type="ECO:0000256" key="11">
    <source>
        <dbReference type="SAM" id="Phobius"/>
    </source>
</evidence>
<dbReference type="InterPro" id="IPR027417">
    <property type="entry name" value="P-loop_NTPase"/>
</dbReference>
<dbReference type="GO" id="GO:0005524">
    <property type="term" value="F:ATP binding"/>
    <property type="evidence" value="ECO:0007669"/>
    <property type="project" value="UniProtKB-KW"/>
</dbReference>
<dbReference type="AlphaFoldDB" id="A0A5C4U3S3"/>
<keyword evidence="4" id="KW-0547">Nucleotide-binding</keyword>
<evidence type="ECO:0000259" key="13">
    <source>
        <dbReference type="PROSITE" id="PS50929"/>
    </source>
</evidence>
<evidence type="ECO:0000256" key="4">
    <source>
        <dbReference type="ARBA" id="ARBA00022741"/>
    </source>
</evidence>
<dbReference type="InterPro" id="IPR003439">
    <property type="entry name" value="ABC_transporter-like_ATP-bd"/>
</dbReference>
<evidence type="ECO:0000313" key="15">
    <source>
        <dbReference type="Proteomes" id="UP000312032"/>
    </source>
</evidence>
<dbReference type="Gene3D" id="1.20.1560.10">
    <property type="entry name" value="ABC transporter type 1, transmembrane domain"/>
    <property type="match status" value="1"/>
</dbReference>
<protein>
    <recommendedName>
        <fullName evidence="10">Fatty acid ABC transporter ATP-binding/permease protein</fullName>
    </recommendedName>
</protein>
<gene>
    <name evidence="14" type="ORF">FHE74_08850</name>
</gene>
<dbReference type="Proteomes" id="UP000312032">
    <property type="component" value="Unassembled WGS sequence"/>
</dbReference>
<sequence>MASHKASSAKSTELTDEEILELQEKMGGDDWSGSAPRTAKNFLPSARRMLGLLAPHKITMAVVVGLVIVSVLFSVWAPRVLGRAMDVIFSGAIGSRMPAGVTQDQVIEGLRAQGENTFADMLSGMHLVPGQGIDFSLLGRLILIILGLYVASSAAMWLQGFLLNRIVMDAIFELRASVERKVNALPLSYFDRGQRGDILSRTTNDVDNVQQAMQQALSQALHSILLIIGITIMMFSVSWQLALVALLGIPLTGIVLAVIGTRSQAQFKTQWRATGQLNGHIEETFSGHEVITLFGRQEASVQEFEERNGELYGASRSAQFLSGLMMPIMQFISYLSYVAIAVLGGLKVASGSLTLGQATAFIQYSRQFNQPLSELGGMMQMVQSGVASAERVFEFLDAEEQVPETEQSASPHRARGLVEFEDVSFSYTDEPLIQDLDLRVEPGQTAAIVGPTGAGKTTLVNLIMRFYELDKGRILLDGHNIAEMPRHQLRSQVGMVLQDAVLFEGTIMDNIRYGRLDATDEEVIEAAKACYVDRFVHSLPDGYDTQIDQDGGSLSAGERQLVTIARAFLSQPALLILDEATSSVDTRTEVLVQKAMAALRSERTSFVIAHRLSTIRDADVILVMENGQIMEQGDHNSLLAREGAYYRLHQAQFAH</sequence>
<dbReference type="InterPro" id="IPR017871">
    <property type="entry name" value="ABC_transporter-like_CS"/>
</dbReference>
<keyword evidence="15" id="KW-1185">Reference proteome</keyword>
<feature type="transmembrane region" description="Helical" evidence="11">
    <location>
        <begin position="216"/>
        <end position="235"/>
    </location>
</feature>
<evidence type="ECO:0000256" key="10">
    <source>
        <dbReference type="ARBA" id="ARBA00071747"/>
    </source>
</evidence>
<dbReference type="RefSeq" id="WP_139466155.1">
    <property type="nucleotide sequence ID" value="NZ_VDHJ01000012.1"/>
</dbReference>
<dbReference type="PROSITE" id="PS50929">
    <property type="entry name" value="ABC_TM1F"/>
    <property type="match status" value="1"/>
</dbReference>
<dbReference type="EMBL" id="VDHJ01000012">
    <property type="protein sequence ID" value="TNL95694.1"/>
    <property type="molecule type" value="Genomic_DNA"/>
</dbReference>
<dbReference type="PANTHER" id="PTHR43394:SF1">
    <property type="entry name" value="ATP-BINDING CASSETTE SUB-FAMILY B MEMBER 10, MITOCHONDRIAL"/>
    <property type="match status" value="1"/>
</dbReference>
<comment type="similarity">
    <text evidence="9">Belongs to the ABC transporter superfamily. Lipid exporter (TC 3.A.1.106) family.</text>
</comment>
<dbReference type="OrthoDB" id="9806127at2"/>
<dbReference type="FunFam" id="3.40.50.300:FF:000287">
    <property type="entry name" value="Multidrug ABC transporter ATP-binding protein"/>
    <property type="match status" value="1"/>
</dbReference>
<dbReference type="SUPFAM" id="SSF52540">
    <property type="entry name" value="P-loop containing nucleoside triphosphate hydrolases"/>
    <property type="match status" value="1"/>
</dbReference>
<dbReference type="Pfam" id="PF00005">
    <property type="entry name" value="ABC_tran"/>
    <property type="match status" value="1"/>
</dbReference>
<dbReference type="CDD" id="cd03254">
    <property type="entry name" value="ABCC_Glucan_exporter_like"/>
    <property type="match status" value="1"/>
</dbReference>
<keyword evidence="5 14" id="KW-0067">ATP-binding</keyword>
<comment type="caution">
    <text evidence="14">The sequence shown here is derived from an EMBL/GenBank/DDBJ whole genome shotgun (WGS) entry which is preliminary data.</text>
</comment>
<evidence type="ECO:0000256" key="8">
    <source>
        <dbReference type="ARBA" id="ARBA00055053"/>
    </source>
</evidence>
<evidence type="ECO:0000256" key="5">
    <source>
        <dbReference type="ARBA" id="ARBA00022840"/>
    </source>
</evidence>
<name>A0A5C4U3S3_9CORY</name>
<evidence type="ECO:0000256" key="7">
    <source>
        <dbReference type="ARBA" id="ARBA00023136"/>
    </source>
</evidence>
<dbReference type="GO" id="GO:0015421">
    <property type="term" value="F:ABC-type oligopeptide transporter activity"/>
    <property type="evidence" value="ECO:0007669"/>
    <property type="project" value="TreeGrafter"/>
</dbReference>
<dbReference type="Gene3D" id="3.40.50.300">
    <property type="entry name" value="P-loop containing nucleotide triphosphate hydrolases"/>
    <property type="match status" value="1"/>
</dbReference>
<dbReference type="InterPro" id="IPR039421">
    <property type="entry name" value="Type_1_exporter"/>
</dbReference>
<comment type="subcellular location">
    <subcellularLocation>
        <location evidence="1">Cell membrane</location>
        <topology evidence="1">Multi-pass membrane protein</topology>
    </subcellularLocation>
</comment>
<dbReference type="PROSITE" id="PS50893">
    <property type="entry name" value="ABC_TRANSPORTER_2"/>
    <property type="match status" value="1"/>
</dbReference>
<accession>A0A5C4U3S3</accession>
<feature type="transmembrane region" description="Helical" evidence="11">
    <location>
        <begin position="241"/>
        <end position="260"/>
    </location>
</feature>
<dbReference type="InterPro" id="IPR003593">
    <property type="entry name" value="AAA+_ATPase"/>
</dbReference>
<evidence type="ECO:0000256" key="9">
    <source>
        <dbReference type="ARBA" id="ARBA00061644"/>
    </source>
</evidence>
<dbReference type="InterPro" id="IPR011527">
    <property type="entry name" value="ABC1_TM_dom"/>
</dbReference>
<dbReference type="Pfam" id="PF00664">
    <property type="entry name" value="ABC_membrane"/>
    <property type="match status" value="1"/>
</dbReference>
<keyword evidence="7 11" id="KW-0472">Membrane</keyword>
<keyword evidence="2" id="KW-0813">Transport</keyword>
<dbReference type="SMART" id="SM00382">
    <property type="entry name" value="AAA"/>
    <property type="match status" value="1"/>
</dbReference>
<dbReference type="GO" id="GO:0016887">
    <property type="term" value="F:ATP hydrolysis activity"/>
    <property type="evidence" value="ECO:0007669"/>
    <property type="project" value="InterPro"/>
</dbReference>
<evidence type="ECO:0000259" key="12">
    <source>
        <dbReference type="PROSITE" id="PS50893"/>
    </source>
</evidence>
<organism evidence="14 15">
    <name type="scientific">Corynebacterium tapiri</name>
    <dbReference type="NCBI Taxonomy" id="1448266"/>
    <lineage>
        <taxon>Bacteria</taxon>
        <taxon>Bacillati</taxon>
        <taxon>Actinomycetota</taxon>
        <taxon>Actinomycetes</taxon>
        <taxon>Mycobacteriales</taxon>
        <taxon>Corynebacteriaceae</taxon>
        <taxon>Corynebacterium</taxon>
    </lineage>
</organism>
<dbReference type="InterPro" id="IPR036640">
    <property type="entry name" value="ABC1_TM_sf"/>
</dbReference>
<feature type="transmembrane region" description="Helical" evidence="11">
    <location>
        <begin position="324"/>
        <end position="346"/>
    </location>
</feature>
<evidence type="ECO:0000256" key="1">
    <source>
        <dbReference type="ARBA" id="ARBA00004651"/>
    </source>
</evidence>
<dbReference type="CDD" id="cd18547">
    <property type="entry name" value="ABC_6TM_Tm288_like"/>
    <property type="match status" value="1"/>
</dbReference>
<evidence type="ECO:0000313" key="14">
    <source>
        <dbReference type="EMBL" id="TNL95694.1"/>
    </source>
</evidence>
<feature type="domain" description="ABC transporter" evidence="12">
    <location>
        <begin position="418"/>
        <end position="651"/>
    </location>
</feature>
<feature type="transmembrane region" description="Helical" evidence="11">
    <location>
        <begin position="58"/>
        <end position="77"/>
    </location>
</feature>
<dbReference type="PANTHER" id="PTHR43394">
    <property type="entry name" value="ATP-DEPENDENT PERMEASE MDL1, MITOCHONDRIAL"/>
    <property type="match status" value="1"/>
</dbReference>
<keyword evidence="6 11" id="KW-1133">Transmembrane helix</keyword>
<evidence type="ECO:0000256" key="2">
    <source>
        <dbReference type="ARBA" id="ARBA00022448"/>
    </source>
</evidence>
<reference evidence="14 15" key="1">
    <citation type="submission" date="2019-06" db="EMBL/GenBank/DDBJ databases">
        <authorList>
            <person name="Li J."/>
        </authorList>
    </citation>
    <scope>NUCLEOTIDE SEQUENCE [LARGE SCALE GENOMIC DNA]</scope>
    <source>
        <strain evidence="14 15">LMG 28165</strain>
    </source>
</reference>
<feature type="transmembrane region" description="Helical" evidence="11">
    <location>
        <begin position="137"/>
        <end position="158"/>
    </location>
</feature>
<proteinExistence type="inferred from homology"/>